<dbReference type="OrthoDB" id="9812605at2"/>
<name>A0A090ZLK9_PAEMA</name>
<dbReference type="GO" id="GO:0016301">
    <property type="term" value="F:kinase activity"/>
    <property type="evidence" value="ECO:0007669"/>
    <property type="project" value="UniProtKB-KW"/>
</dbReference>
<evidence type="ECO:0000256" key="1">
    <source>
        <dbReference type="ARBA" id="ARBA00022679"/>
    </source>
</evidence>
<keyword evidence="2" id="KW-0418">Kinase</keyword>
<protein>
    <recommendedName>
        <fullName evidence="3">HipA-like C-terminal domain-containing protein</fullName>
    </recommendedName>
</protein>
<evidence type="ECO:0000313" key="4">
    <source>
        <dbReference type="EMBL" id="KFN12269.1"/>
    </source>
</evidence>
<dbReference type="RefSeq" id="WP_036624170.1">
    <property type="nucleotide sequence ID" value="NZ_CP086393.1"/>
</dbReference>
<dbReference type="Proteomes" id="UP000029278">
    <property type="component" value="Unassembled WGS sequence"/>
</dbReference>
<dbReference type="HOGENOM" id="CLU_042516_1_0_9"/>
<accession>A0A090ZLK9</accession>
<evidence type="ECO:0000256" key="2">
    <source>
        <dbReference type="ARBA" id="ARBA00022777"/>
    </source>
</evidence>
<dbReference type="GeneID" id="77008260"/>
<dbReference type="Pfam" id="PF07804">
    <property type="entry name" value="HipA_C"/>
    <property type="match status" value="1"/>
</dbReference>
<comment type="caution">
    <text evidence="4">The sequence shown here is derived from an EMBL/GenBank/DDBJ whole genome shotgun (WGS) entry which is preliminary data.</text>
</comment>
<gene>
    <name evidence="4" type="ORF">DJ90_2018</name>
</gene>
<dbReference type="PATRIC" id="fig|44252.3.peg.219"/>
<proteinExistence type="predicted"/>
<dbReference type="InterPro" id="IPR012893">
    <property type="entry name" value="HipA-like_C"/>
</dbReference>
<evidence type="ECO:0000313" key="5">
    <source>
        <dbReference type="Proteomes" id="UP000029278"/>
    </source>
</evidence>
<keyword evidence="5" id="KW-1185">Reference proteome</keyword>
<dbReference type="EMBL" id="JMQA01000001">
    <property type="protein sequence ID" value="KFN12269.1"/>
    <property type="molecule type" value="Genomic_DNA"/>
</dbReference>
<dbReference type="AlphaFoldDB" id="A0A090ZLK9"/>
<dbReference type="STRING" id="44252.DJ90_2018"/>
<dbReference type="Gene3D" id="1.10.1070.20">
    <property type="match status" value="1"/>
</dbReference>
<organism evidence="4 5">
    <name type="scientific">Paenibacillus macerans</name>
    <name type="common">Bacillus macerans</name>
    <dbReference type="NCBI Taxonomy" id="44252"/>
    <lineage>
        <taxon>Bacteria</taxon>
        <taxon>Bacillati</taxon>
        <taxon>Bacillota</taxon>
        <taxon>Bacilli</taxon>
        <taxon>Bacillales</taxon>
        <taxon>Paenibacillaceae</taxon>
        <taxon>Paenibacillus</taxon>
    </lineage>
</organism>
<sequence length="421" mass="47668">MADAWNKKYLLKHKNVPVAEIELDEATGAISAIGDVYDERHVPIGIPVKKGRIDRSALNEWWRGRAIPASRDGIKEALIELKLATTQKLLDKSLGLSLSDQYWICPSDSDVDWSRVNFFDNAFSEDVGNVLLGRGIQDESLSLMSPDNTSDGWLKKKWTILDGKRCLIKGGSGAIQQEPYNEVLASRLMQRLGIPHVTYSLLVQDNYPFSVCDNFITPQTELVTAWYVMQTRQKPNHISVYQHYVNCCEALGIPGIVDALDRMIVVDYLIANEDRHQNNFGVIRNAETLEWIGAAPIYDSGSSLWFTKPQALISPTVKLTCKPFKNDHNEQIKLVTSFDWLDLSLLRGLDEEFREILKGSLFIDDARCDALCSALQKRVDMLAEIVHSRTPRYWVDDRSADVLENTAYSGELSDDDWEPEQ</sequence>
<keyword evidence="1" id="KW-0808">Transferase</keyword>
<evidence type="ECO:0000259" key="3">
    <source>
        <dbReference type="Pfam" id="PF07804"/>
    </source>
</evidence>
<reference evidence="4 5" key="1">
    <citation type="submission" date="2014-04" db="EMBL/GenBank/DDBJ databases">
        <authorList>
            <person name="Bishop-Lilly K.A."/>
            <person name="Broomall S.M."/>
            <person name="Chain P.S."/>
            <person name="Chertkov O."/>
            <person name="Coyne S.R."/>
            <person name="Daligault H.E."/>
            <person name="Davenport K.W."/>
            <person name="Erkkila T."/>
            <person name="Frey K.G."/>
            <person name="Gibbons H.S."/>
            <person name="Gu W."/>
            <person name="Jaissle J."/>
            <person name="Johnson S.L."/>
            <person name="Koroleva G.I."/>
            <person name="Ladner J.T."/>
            <person name="Lo C.-C."/>
            <person name="Minogue T.D."/>
            <person name="Munk C."/>
            <person name="Palacios G.F."/>
            <person name="Redden C.L."/>
            <person name="Rosenzweig C.N."/>
            <person name="Scholz M.B."/>
            <person name="Teshima H."/>
            <person name="Xu Y."/>
        </authorList>
    </citation>
    <scope>NUCLEOTIDE SEQUENCE [LARGE SCALE GENOMIC DNA]</scope>
    <source>
        <strain evidence="4 5">8244</strain>
    </source>
</reference>
<feature type="domain" description="HipA-like C-terminal" evidence="3">
    <location>
        <begin position="162"/>
        <end position="342"/>
    </location>
</feature>